<dbReference type="Pfam" id="PF02785">
    <property type="entry name" value="Biotin_carb_C"/>
    <property type="match status" value="1"/>
</dbReference>
<gene>
    <name evidence="9" type="ORF">AB0K40_42195</name>
</gene>
<accession>A0ABV3HI81</accession>
<dbReference type="PROSITE" id="PS50968">
    <property type="entry name" value="BIOTINYL_LIPOYL"/>
    <property type="match status" value="1"/>
</dbReference>
<protein>
    <recommendedName>
        <fullName evidence="1">biotin carboxylase</fullName>
        <ecNumber evidence="1">6.3.4.14</ecNumber>
    </recommendedName>
</protein>
<dbReference type="Gene3D" id="2.40.50.100">
    <property type="match status" value="1"/>
</dbReference>
<keyword evidence="4" id="KW-0067">ATP-binding</keyword>
<name>A0ABV3HI81_9ACTN</name>
<dbReference type="InterPro" id="IPR011764">
    <property type="entry name" value="Biotin_carboxylation_dom"/>
</dbReference>
<reference evidence="9 10" key="1">
    <citation type="submission" date="2024-06" db="EMBL/GenBank/DDBJ databases">
        <title>The Natural Products Discovery Center: Release of the First 8490 Sequenced Strains for Exploring Actinobacteria Biosynthetic Diversity.</title>
        <authorList>
            <person name="Kalkreuter E."/>
            <person name="Kautsar S.A."/>
            <person name="Yang D."/>
            <person name="Bader C.D."/>
            <person name="Teijaro C.N."/>
            <person name="Fluegel L."/>
            <person name="Davis C.M."/>
            <person name="Simpson J.R."/>
            <person name="Lauterbach L."/>
            <person name="Steele A.D."/>
            <person name="Gui C."/>
            <person name="Meng S."/>
            <person name="Li G."/>
            <person name="Viehrig K."/>
            <person name="Ye F."/>
            <person name="Su P."/>
            <person name="Kiefer A.F."/>
            <person name="Nichols A."/>
            <person name="Cepeda A.J."/>
            <person name="Yan W."/>
            <person name="Fan B."/>
            <person name="Jiang Y."/>
            <person name="Adhikari A."/>
            <person name="Zheng C.-J."/>
            <person name="Schuster L."/>
            <person name="Cowan T.M."/>
            <person name="Smanski M.J."/>
            <person name="Chevrette M.G."/>
            <person name="De Carvalho L.P.S."/>
            <person name="Shen B."/>
        </authorList>
    </citation>
    <scope>NUCLEOTIDE SEQUENCE [LARGE SCALE GENOMIC DNA]</scope>
    <source>
        <strain evidence="9 10">NPDC049574</strain>
    </source>
</reference>
<evidence type="ECO:0000256" key="3">
    <source>
        <dbReference type="ARBA" id="ARBA00022741"/>
    </source>
</evidence>
<dbReference type="SUPFAM" id="SSF51246">
    <property type="entry name" value="Rudiment single hybrid motif"/>
    <property type="match status" value="1"/>
</dbReference>
<dbReference type="InterPro" id="IPR005482">
    <property type="entry name" value="Biotin_COase_C"/>
</dbReference>
<dbReference type="InterPro" id="IPR050856">
    <property type="entry name" value="Biotin_carboxylase_complex"/>
</dbReference>
<dbReference type="PROSITE" id="PS00188">
    <property type="entry name" value="BIOTIN"/>
    <property type="match status" value="1"/>
</dbReference>
<dbReference type="SMART" id="SM00878">
    <property type="entry name" value="Biotin_carb_C"/>
    <property type="match status" value="1"/>
</dbReference>
<evidence type="ECO:0000259" key="7">
    <source>
        <dbReference type="PROSITE" id="PS50968"/>
    </source>
</evidence>
<evidence type="ECO:0000256" key="4">
    <source>
        <dbReference type="ARBA" id="ARBA00022840"/>
    </source>
</evidence>
<evidence type="ECO:0000259" key="8">
    <source>
        <dbReference type="PROSITE" id="PS50979"/>
    </source>
</evidence>
<dbReference type="PROSITE" id="PS50979">
    <property type="entry name" value="BC"/>
    <property type="match status" value="1"/>
</dbReference>
<dbReference type="SUPFAM" id="SSF51230">
    <property type="entry name" value="Single hybrid motif"/>
    <property type="match status" value="1"/>
</dbReference>
<dbReference type="Proteomes" id="UP001552427">
    <property type="component" value="Unassembled WGS sequence"/>
</dbReference>
<evidence type="ECO:0000313" key="10">
    <source>
        <dbReference type="Proteomes" id="UP001552427"/>
    </source>
</evidence>
<dbReference type="RefSeq" id="WP_364461778.1">
    <property type="nucleotide sequence ID" value="NZ_JBFARM010000016.1"/>
</dbReference>
<feature type="region of interest" description="Disordered" evidence="6">
    <location>
        <begin position="169"/>
        <end position="196"/>
    </location>
</feature>
<dbReference type="Pfam" id="PF00364">
    <property type="entry name" value="Biotin_lipoyl"/>
    <property type="match status" value="1"/>
</dbReference>
<keyword evidence="10" id="KW-1185">Reference proteome</keyword>
<dbReference type="InterPro" id="IPR011054">
    <property type="entry name" value="Rudment_hybrid_motif"/>
</dbReference>
<evidence type="ECO:0000256" key="5">
    <source>
        <dbReference type="ARBA" id="ARBA00023267"/>
    </source>
</evidence>
<dbReference type="InterPro" id="IPR000089">
    <property type="entry name" value="Biotin_lipoyl"/>
</dbReference>
<dbReference type="InterPro" id="IPR011053">
    <property type="entry name" value="Single_hybrid_motif"/>
</dbReference>
<keyword evidence="2" id="KW-0436">Ligase</keyword>
<dbReference type="EC" id="6.3.4.14" evidence="1"/>
<dbReference type="EMBL" id="JBFARM010000016">
    <property type="protein sequence ID" value="MEV4292158.1"/>
    <property type="molecule type" value="Genomic_DNA"/>
</dbReference>
<organism evidence="9 10">
    <name type="scientific">Nonomuraea bangladeshensis</name>
    <dbReference type="NCBI Taxonomy" id="404385"/>
    <lineage>
        <taxon>Bacteria</taxon>
        <taxon>Bacillati</taxon>
        <taxon>Actinomycetota</taxon>
        <taxon>Actinomycetes</taxon>
        <taxon>Streptosporangiales</taxon>
        <taxon>Streptosporangiaceae</taxon>
        <taxon>Nonomuraea</taxon>
    </lineage>
</organism>
<dbReference type="InterPro" id="IPR001882">
    <property type="entry name" value="Biotin_BS"/>
</dbReference>
<dbReference type="PANTHER" id="PTHR18866:SF33">
    <property type="entry name" value="METHYLCROTONOYL-COA CARBOXYLASE SUBUNIT ALPHA, MITOCHONDRIAL-RELATED"/>
    <property type="match status" value="1"/>
</dbReference>
<keyword evidence="3" id="KW-0547">Nucleotide-binding</keyword>
<keyword evidence="5" id="KW-0092">Biotin</keyword>
<sequence>EALGYDDPPLRGHSIEFRINAEDAGRGFLPAPGTLTSMRPPAGPGVRLDAGYEAGMTVPGAFDSLVAKLVVTGRDRREALDRARRALAEFEIDGMPTVLPFHRAVVTDPAFTGEPFSVHTRWIETEWDNTVEPYQGAVATGEEAARERVTVEVGGKRLEVLLPAGLGAAATTPSANRAPQKRARAGARKPAAGGDTLVSPMQGTIVKVVAADGDTVAEGDTIVVLEAMKMEQPLTAHKSGTVTGLAAAIGQTVTSGAVICEIKDA</sequence>
<evidence type="ECO:0000313" key="9">
    <source>
        <dbReference type="EMBL" id="MEV4292158.1"/>
    </source>
</evidence>
<feature type="domain" description="Biotin carboxylation" evidence="8">
    <location>
        <begin position="1"/>
        <end position="126"/>
    </location>
</feature>
<dbReference type="CDD" id="cd06850">
    <property type="entry name" value="biotinyl_domain"/>
    <property type="match status" value="1"/>
</dbReference>
<dbReference type="PANTHER" id="PTHR18866">
    <property type="entry name" value="CARBOXYLASE:PYRUVATE/ACETYL-COA/PROPIONYL-COA CARBOXYLASE"/>
    <property type="match status" value="1"/>
</dbReference>
<comment type="caution">
    <text evidence="9">The sequence shown here is derived from an EMBL/GenBank/DDBJ whole genome shotgun (WGS) entry which is preliminary data.</text>
</comment>
<feature type="domain" description="Lipoyl-binding" evidence="7">
    <location>
        <begin position="182"/>
        <end position="263"/>
    </location>
</feature>
<dbReference type="Gene3D" id="3.30.470.20">
    <property type="entry name" value="ATP-grasp fold, B domain"/>
    <property type="match status" value="1"/>
</dbReference>
<proteinExistence type="predicted"/>
<evidence type="ECO:0000256" key="6">
    <source>
        <dbReference type="SAM" id="MobiDB-lite"/>
    </source>
</evidence>
<evidence type="ECO:0000256" key="1">
    <source>
        <dbReference type="ARBA" id="ARBA00013263"/>
    </source>
</evidence>
<evidence type="ECO:0000256" key="2">
    <source>
        <dbReference type="ARBA" id="ARBA00022598"/>
    </source>
</evidence>
<feature type="non-terminal residue" evidence="9">
    <location>
        <position position="1"/>
    </location>
</feature>